<proteinExistence type="predicted"/>
<sequence length="81" mass="9108">MPMAWPRSRHSAPCDANGRWLHASAIPEILAMFMPLARAWFPVNMAYLLGVPVRAERRALLRANPLNLNRVMLAEGSEIGR</sequence>
<organism evidence="1 2">
    <name type="scientific">Pseudochelatococcus contaminans</name>
    <dbReference type="NCBI Taxonomy" id="1538103"/>
    <lineage>
        <taxon>Bacteria</taxon>
        <taxon>Pseudomonadati</taxon>
        <taxon>Pseudomonadota</taxon>
        <taxon>Alphaproteobacteria</taxon>
        <taxon>Hyphomicrobiales</taxon>
        <taxon>Chelatococcaceae</taxon>
        <taxon>Pseudochelatococcus</taxon>
    </lineage>
</organism>
<protein>
    <submittedName>
        <fullName evidence="1">Uncharacterized protein</fullName>
    </submittedName>
</protein>
<evidence type="ECO:0000313" key="2">
    <source>
        <dbReference type="Proteomes" id="UP000537592"/>
    </source>
</evidence>
<name>A0A7W6EGB3_9HYPH</name>
<evidence type="ECO:0000313" key="1">
    <source>
        <dbReference type="EMBL" id="MBB3809343.1"/>
    </source>
</evidence>
<gene>
    <name evidence="1" type="ORF">FHS81_001425</name>
</gene>
<reference evidence="1 2" key="1">
    <citation type="submission" date="2020-08" db="EMBL/GenBank/DDBJ databases">
        <title>Genomic Encyclopedia of Type Strains, Phase IV (KMG-IV): sequencing the most valuable type-strain genomes for metagenomic binning, comparative biology and taxonomic classification.</title>
        <authorList>
            <person name="Goeker M."/>
        </authorList>
    </citation>
    <scope>NUCLEOTIDE SEQUENCE [LARGE SCALE GENOMIC DNA]</scope>
    <source>
        <strain evidence="1 2">DSM 28760</strain>
    </source>
</reference>
<comment type="caution">
    <text evidence="1">The sequence shown here is derived from an EMBL/GenBank/DDBJ whole genome shotgun (WGS) entry which is preliminary data.</text>
</comment>
<dbReference type="AlphaFoldDB" id="A0A7W6EGB3"/>
<accession>A0A7W6EGB3</accession>
<keyword evidence="2" id="KW-1185">Reference proteome</keyword>
<dbReference type="EMBL" id="JACICC010000003">
    <property type="protein sequence ID" value="MBB3809343.1"/>
    <property type="molecule type" value="Genomic_DNA"/>
</dbReference>
<dbReference type="Proteomes" id="UP000537592">
    <property type="component" value="Unassembled WGS sequence"/>
</dbReference>